<dbReference type="InterPro" id="IPR056362">
    <property type="entry name" value="AtuA-like_ferredoxin_dom"/>
</dbReference>
<organism evidence="2">
    <name type="scientific">freshwater metagenome</name>
    <dbReference type="NCBI Taxonomy" id="449393"/>
    <lineage>
        <taxon>unclassified sequences</taxon>
        <taxon>metagenomes</taxon>
        <taxon>ecological metagenomes</taxon>
    </lineage>
</organism>
<dbReference type="Pfam" id="PF23544">
    <property type="entry name" value="AtuA_ferredoxin"/>
    <property type="match status" value="1"/>
</dbReference>
<evidence type="ECO:0000259" key="1">
    <source>
        <dbReference type="Pfam" id="PF23544"/>
    </source>
</evidence>
<accession>A0A6J6XG73</accession>
<proteinExistence type="predicted"/>
<evidence type="ECO:0000313" key="2">
    <source>
        <dbReference type="EMBL" id="CAB4796211.1"/>
    </source>
</evidence>
<dbReference type="EMBL" id="CAFAAI010000112">
    <property type="protein sequence ID" value="CAB4796211.1"/>
    <property type="molecule type" value="Genomic_DNA"/>
</dbReference>
<feature type="domain" description="AtuA-like ferredoxin-fold" evidence="1">
    <location>
        <begin position="49"/>
        <end position="144"/>
    </location>
</feature>
<name>A0A6J6XG73_9ZZZZ</name>
<dbReference type="PANTHER" id="PTHR47585:SF1">
    <property type="entry name" value="DUF1446 DOMAIN-CONTAINING PROTEIN"/>
    <property type="match status" value="1"/>
</dbReference>
<reference evidence="2" key="1">
    <citation type="submission" date="2020-05" db="EMBL/GenBank/DDBJ databases">
        <authorList>
            <person name="Chiriac C."/>
            <person name="Salcher M."/>
            <person name="Ghai R."/>
            <person name="Kavagutti S V."/>
        </authorList>
    </citation>
    <scope>NUCLEOTIDE SEQUENCE</scope>
</reference>
<protein>
    <submittedName>
        <fullName evidence="2">Unannotated protein</fullName>
    </submittedName>
</protein>
<gene>
    <name evidence="2" type="ORF">UFOPK2992_00758</name>
</gene>
<sequence>MPAELVPQHVVILGGEQTVIDSVAPQATVHVVGHAGPSAAAPGGLTERMPLGRLFGARSGDKGGNANLGVFARSDEAWAWLDSFLTTDKLCELLPETAALPVDRYRLPSIRSLNFVIHDLLQEGVAASTRQDSQAKSLGEWLRSRIVDIPTALLA</sequence>
<dbReference type="PANTHER" id="PTHR47585">
    <property type="match status" value="1"/>
</dbReference>
<dbReference type="AlphaFoldDB" id="A0A6J6XG73"/>